<comment type="caution">
    <text evidence="1">The sequence shown here is derived from an EMBL/GenBank/DDBJ whole genome shotgun (WGS) entry which is preliminary data.</text>
</comment>
<keyword evidence="2" id="KW-1185">Reference proteome</keyword>
<gene>
    <name evidence="1" type="ORF">GCM10009767_11010</name>
</gene>
<evidence type="ECO:0000313" key="2">
    <source>
        <dbReference type="Proteomes" id="UP001501204"/>
    </source>
</evidence>
<proteinExistence type="predicted"/>
<organism evidence="1 2">
    <name type="scientific">Kocuria aegyptia</name>
    <dbReference type="NCBI Taxonomy" id="330943"/>
    <lineage>
        <taxon>Bacteria</taxon>
        <taxon>Bacillati</taxon>
        <taxon>Actinomycetota</taxon>
        <taxon>Actinomycetes</taxon>
        <taxon>Micrococcales</taxon>
        <taxon>Micrococcaceae</taxon>
        <taxon>Kocuria</taxon>
    </lineage>
</organism>
<evidence type="ECO:0000313" key="1">
    <source>
        <dbReference type="EMBL" id="GAA1753805.1"/>
    </source>
</evidence>
<accession>A0ABP4WFW0</accession>
<dbReference type="Proteomes" id="UP001501204">
    <property type="component" value="Unassembled WGS sequence"/>
</dbReference>
<dbReference type="EMBL" id="BAAAOA010000014">
    <property type="protein sequence ID" value="GAA1753805.1"/>
    <property type="molecule type" value="Genomic_DNA"/>
</dbReference>
<name>A0ABP4WFW0_9MICC</name>
<sequence length="105" mass="11123">MFCIDCDARTGTSTAPPPSGWVSDSRPYVKQRGSWLRLSCSALVVTALTDAPIRAAGTDTAAPGFLPVHSGYRRVVVDCGSGSLQYDAPRAGPDLLEGRRVKGAW</sequence>
<protein>
    <submittedName>
        <fullName evidence="1">Uncharacterized protein</fullName>
    </submittedName>
</protein>
<reference evidence="2" key="1">
    <citation type="journal article" date="2019" name="Int. J. Syst. Evol. Microbiol.">
        <title>The Global Catalogue of Microorganisms (GCM) 10K type strain sequencing project: providing services to taxonomists for standard genome sequencing and annotation.</title>
        <authorList>
            <consortium name="The Broad Institute Genomics Platform"/>
            <consortium name="The Broad Institute Genome Sequencing Center for Infectious Disease"/>
            <person name="Wu L."/>
            <person name="Ma J."/>
        </authorList>
    </citation>
    <scope>NUCLEOTIDE SEQUENCE [LARGE SCALE GENOMIC DNA]</scope>
    <source>
        <strain evidence="2">JCM 14735</strain>
    </source>
</reference>